<dbReference type="EnsemblMetazoa" id="CLYHEMT018827.2">
    <property type="protein sequence ID" value="CLYHEMP018827.2"/>
    <property type="gene ID" value="CLYHEMG018827"/>
</dbReference>
<feature type="zinc finger region" description="C3H1-type" evidence="4">
    <location>
        <begin position="108"/>
        <end position="130"/>
    </location>
</feature>
<dbReference type="PANTHER" id="PTHR45740:SF2">
    <property type="entry name" value="POLY [ADP-RIBOSE] POLYMERASE"/>
    <property type="match status" value="1"/>
</dbReference>
<dbReference type="GO" id="GO:0003950">
    <property type="term" value="F:NAD+ poly-ADP-ribosyltransferase activity"/>
    <property type="evidence" value="ECO:0007669"/>
    <property type="project" value="TreeGrafter"/>
</dbReference>
<dbReference type="PANTHER" id="PTHR45740">
    <property type="entry name" value="POLY [ADP-RIBOSE] POLYMERASE"/>
    <property type="match status" value="1"/>
</dbReference>
<feature type="domain" description="C3H1-type" evidence="6">
    <location>
        <begin position="198"/>
        <end position="221"/>
    </location>
</feature>
<keyword evidence="4" id="KW-0863">Zinc-finger</keyword>
<dbReference type="RefSeq" id="XP_066917046.1">
    <property type="nucleotide sequence ID" value="XM_067060945.1"/>
</dbReference>
<keyword evidence="4" id="KW-0479">Metal-binding</keyword>
<dbReference type="Pfam" id="PF02825">
    <property type="entry name" value="WWE"/>
    <property type="match status" value="1"/>
</dbReference>
<dbReference type="InterPro" id="IPR051712">
    <property type="entry name" value="ARTD-AVP"/>
</dbReference>
<comment type="similarity">
    <text evidence="3">Belongs to the ARTD/PARP family.</text>
</comment>
<dbReference type="InterPro" id="IPR004170">
    <property type="entry name" value="WWE_dom"/>
</dbReference>
<feature type="region of interest" description="Disordered" evidence="5">
    <location>
        <begin position="254"/>
        <end position="282"/>
    </location>
</feature>
<dbReference type="Gene3D" id="3.30.720.50">
    <property type="match status" value="1"/>
</dbReference>
<evidence type="ECO:0000259" key="7">
    <source>
        <dbReference type="PROSITE" id="PS50918"/>
    </source>
</evidence>
<evidence type="ECO:0000256" key="3">
    <source>
        <dbReference type="ARBA" id="ARBA00024347"/>
    </source>
</evidence>
<evidence type="ECO:0000313" key="9">
    <source>
        <dbReference type="Proteomes" id="UP000594262"/>
    </source>
</evidence>
<evidence type="ECO:0000256" key="2">
    <source>
        <dbReference type="ARBA" id="ARBA00023242"/>
    </source>
</evidence>
<dbReference type="PROSITE" id="PS50103">
    <property type="entry name" value="ZF_C3H1"/>
    <property type="match status" value="2"/>
</dbReference>
<dbReference type="GO" id="GO:0005634">
    <property type="term" value="C:nucleus"/>
    <property type="evidence" value="ECO:0007669"/>
    <property type="project" value="UniProtKB-SubCell"/>
</dbReference>
<reference evidence="8" key="1">
    <citation type="submission" date="2021-01" db="UniProtKB">
        <authorList>
            <consortium name="EnsemblMetazoa"/>
        </authorList>
    </citation>
    <scope>IDENTIFICATION</scope>
</reference>
<evidence type="ECO:0000259" key="6">
    <source>
        <dbReference type="PROSITE" id="PS50103"/>
    </source>
</evidence>
<feature type="zinc finger region" description="C3H1-type" evidence="4">
    <location>
        <begin position="198"/>
        <end position="221"/>
    </location>
</feature>
<dbReference type="Proteomes" id="UP000594262">
    <property type="component" value="Unplaced"/>
</dbReference>
<keyword evidence="2" id="KW-0539">Nucleus</keyword>
<evidence type="ECO:0000256" key="5">
    <source>
        <dbReference type="SAM" id="MobiDB-lite"/>
    </source>
</evidence>
<keyword evidence="9" id="KW-1185">Reference proteome</keyword>
<dbReference type="GO" id="GO:0008270">
    <property type="term" value="F:zinc ion binding"/>
    <property type="evidence" value="ECO:0007669"/>
    <property type="project" value="UniProtKB-KW"/>
</dbReference>
<dbReference type="GO" id="GO:1990404">
    <property type="term" value="F:NAD+-protein mono-ADP-ribosyltransferase activity"/>
    <property type="evidence" value="ECO:0007669"/>
    <property type="project" value="TreeGrafter"/>
</dbReference>
<feature type="domain" description="WWE" evidence="7">
    <location>
        <begin position="856"/>
        <end position="942"/>
    </location>
</feature>
<evidence type="ECO:0000313" key="8">
    <source>
        <dbReference type="EnsemblMetazoa" id="CLYHEMP018827.2"/>
    </source>
</evidence>
<dbReference type="SMART" id="SM00356">
    <property type="entry name" value="ZnF_C3H1"/>
    <property type="match status" value="2"/>
</dbReference>
<dbReference type="PROSITE" id="PS50918">
    <property type="entry name" value="WWE"/>
    <property type="match status" value="1"/>
</dbReference>
<name>A0A7M5X6P4_9CNID</name>
<dbReference type="SUPFAM" id="SSF56399">
    <property type="entry name" value="ADP-ribosylation"/>
    <property type="match status" value="1"/>
</dbReference>
<feature type="domain" description="C3H1-type" evidence="6">
    <location>
        <begin position="108"/>
        <end position="130"/>
    </location>
</feature>
<evidence type="ECO:0008006" key="10">
    <source>
        <dbReference type="Google" id="ProtNLM"/>
    </source>
</evidence>
<sequence length="1180" mass="133067">MAVTGLESTDDLRLQLARKLYTAVVLNASILKVKDVLKIIDIERIVNVLKKRGLWNGIRGFLQNYPCSFLVTEENGCAVIKPIVTIEFCRDFDGKRGCNKSYCHKLHVCRHFVKGKCTFGPRCKKPHHFQNENTREVLKKHFLGQLNDEECREFLCRNVQHFLDPELANAELPKCLEICKYYNVATGCTRDFCPFIHVCRFFAEDGNCKFGGQCIRKHDINNVHSKILLHRYHMDHLNEQQVLAYLKIKGENRGGDQPLPNGMVVNGNSLKDSKTQSLSSSNNSLNTNISSGFVSQFSLPNSVYGSLHSLMSDHSNSRKLSSQTQSAAINGLPSMMDSLNPTRKLSLPTPPMGRSNLYRPSMSREENNNILLGSSVENTTSRMGSLGSSSFKVGSWSADLDVDLTASTSPMMSHHNSFVNSSSLTEGSSANSIRYNLNNENSTSSLLNNNNISVTSNNNGGGYQITKPVPTQSNTGVHLSKSYNDTHSTTSPSQLTRDFQSFSLHDNHSTNNITRDQQRTFSSSLGLHNLSLPNVHNAPSHQRFQFTDHFDNYHSDPEDKLPTSVTTSNGVNFSNSLRSQTSSLFTNRNPILRTSSNDIISPTGSSSSINGLNNNNRSPVFDVNDPFSEWNENGERMFKSFSAKENDDEFSLPYYRTRSLPNFETTSLYKNSSTDNSPTETTLMNGKEKTTTLGECICQRGEICLPNINGGCNVMNCLKQHSNEPFLWQIAAIPSSQKAFANKNLKNDSTDIVAANLAWINVDENENMKLELAFCSVELEQSEIEVFGDSIMINFDEMTGEGRFDVTEHHNHLHNGGSRACDLSAWLLQATEEVPSRRNSQDAVFYHIRRLTTPSSITADVNLKYATQWRWYWQDSFGMWRSFPKNSSDVIETSAACLSDDIEAKFLAGLDQCLFEEQKVLLDFKTMVQINCQTGKQKKIRRRPLFVSKEQRSLYSSPTGSVTDLNTEISRPWYWDNEKNENLQNTLSSYQLVDVDESSEMLSNVRNLFSRSMIGKSYEIISVKSVQNPHLWTKFVRLRSSLKSNGFKLAEKFVFKRANEKELSGICQQGFPICMCKQSDKYHTQNSFTTDAKCLLTDKDETNGEIKYMFCIRMAVLLSDLKNKSCSSILAEKVEEESEGSSSDDENNWVPSPTLPNKNNNLMCRHGNQIYPEFLVVFRM</sequence>
<evidence type="ECO:0000256" key="1">
    <source>
        <dbReference type="ARBA" id="ARBA00004123"/>
    </source>
</evidence>
<dbReference type="AlphaFoldDB" id="A0A7M5X6P4"/>
<organism evidence="8 9">
    <name type="scientific">Clytia hemisphaerica</name>
    <dbReference type="NCBI Taxonomy" id="252671"/>
    <lineage>
        <taxon>Eukaryota</taxon>
        <taxon>Metazoa</taxon>
        <taxon>Cnidaria</taxon>
        <taxon>Hydrozoa</taxon>
        <taxon>Hydroidolina</taxon>
        <taxon>Leptothecata</taxon>
        <taxon>Obeliida</taxon>
        <taxon>Clytiidae</taxon>
        <taxon>Clytia</taxon>
    </lineage>
</organism>
<proteinExistence type="inferred from homology"/>
<accession>A0A7M5X6P4</accession>
<dbReference type="Gene3D" id="4.10.1000.10">
    <property type="entry name" value="Zinc finger, CCCH-type"/>
    <property type="match status" value="1"/>
</dbReference>
<dbReference type="OrthoDB" id="6133115at2759"/>
<dbReference type="GeneID" id="136804245"/>
<evidence type="ECO:0000256" key="4">
    <source>
        <dbReference type="PROSITE-ProRule" id="PRU00723"/>
    </source>
</evidence>
<dbReference type="InterPro" id="IPR000571">
    <property type="entry name" value="Znf_CCCH"/>
</dbReference>
<dbReference type="SUPFAM" id="SSF117839">
    <property type="entry name" value="WWE domain"/>
    <property type="match status" value="1"/>
</dbReference>
<protein>
    <recommendedName>
        <fullName evidence="10">Poly [ADP-ribose] polymerase 12</fullName>
    </recommendedName>
</protein>
<dbReference type="Gene3D" id="3.90.228.10">
    <property type="match status" value="1"/>
</dbReference>
<dbReference type="InterPro" id="IPR037197">
    <property type="entry name" value="WWE_dom_sf"/>
</dbReference>
<keyword evidence="4" id="KW-0862">Zinc</keyword>
<comment type="subcellular location">
    <subcellularLocation>
        <location evidence="1">Nucleus</location>
    </subcellularLocation>
</comment>